<evidence type="ECO:0000313" key="4">
    <source>
        <dbReference type="Proteomes" id="UP000287651"/>
    </source>
</evidence>
<dbReference type="AlphaFoldDB" id="A0A426XKW6"/>
<keyword evidence="1" id="KW-0430">Lectin</keyword>
<dbReference type="InterPro" id="IPR033734">
    <property type="entry name" value="Jacalin-like_lectin_dom_plant"/>
</dbReference>
<dbReference type="SMART" id="SM00915">
    <property type="entry name" value="Jacalin"/>
    <property type="match status" value="1"/>
</dbReference>
<dbReference type="CDD" id="cd09612">
    <property type="entry name" value="Jacalin"/>
    <property type="match status" value="1"/>
</dbReference>
<proteinExistence type="predicted"/>
<dbReference type="Pfam" id="PF01419">
    <property type="entry name" value="Jacalin"/>
    <property type="match status" value="1"/>
</dbReference>
<evidence type="ECO:0000313" key="3">
    <source>
        <dbReference type="EMBL" id="RRT40081.1"/>
    </source>
</evidence>
<dbReference type="SUPFAM" id="SSF51101">
    <property type="entry name" value="Mannose-binding lectins"/>
    <property type="match status" value="1"/>
</dbReference>
<dbReference type="InterPro" id="IPR036404">
    <property type="entry name" value="Jacalin-like_lectin_dom_sf"/>
</dbReference>
<evidence type="ECO:0000256" key="1">
    <source>
        <dbReference type="ARBA" id="ARBA00022734"/>
    </source>
</evidence>
<reference evidence="3 4" key="1">
    <citation type="journal article" date="2014" name="Agronomy (Basel)">
        <title>A Draft Genome Sequence for Ensete ventricosum, the Drought-Tolerant Tree Against Hunger.</title>
        <authorList>
            <person name="Harrison J."/>
            <person name="Moore K.A."/>
            <person name="Paszkiewicz K."/>
            <person name="Jones T."/>
            <person name="Grant M."/>
            <person name="Ambacheew D."/>
            <person name="Muzemil S."/>
            <person name="Studholme D.J."/>
        </authorList>
    </citation>
    <scope>NUCLEOTIDE SEQUENCE [LARGE SCALE GENOMIC DNA]</scope>
</reference>
<dbReference type="PANTHER" id="PTHR46506">
    <property type="entry name" value="OS05G0143600 PROTEIN"/>
    <property type="match status" value="1"/>
</dbReference>
<evidence type="ECO:0000259" key="2">
    <source>
        <dbReference type="PROSITE" id="PS51752"/>
    </source>
</evidence>
<dbReference type="EMBL" id="AMZH03019658">
    <property type="protein sequence ID" value="RRT40081.1"/>
    <property type="molecule type" value="Genomic_DNA"/>
</dbReference>
<organism evidence="3 4">
    <name type="scientific">Ensete ventricosum</name>
    <name type="common">Abyssinian banana</name>
    <name type="synonym">Musa ensete</name>
    <dbReference type="NCBI Taxonomy" id="4639"/>
    <lineage>
        <taxon>Eukaryota</taxon>
        <taxon>Viridiplantae</taxon>
        <taxon>Streptophyta</taxon>
        <taxon>Embryophyta</taxon>
        <taxon>Tracheophyta</taxon>
        <taxon>Spermatophyta</taxon>
        <taxon>Magnoliopsida</taxon>
        <taxon>Liliopsida</taxon>
        <taxon>Zingiberales</taxon>
        <taxon>Musaceae</taxon>
        <taxon>Ensete</taxon>
    </lineage>
</organism>
<gene>
    <name evidence="3" type="ORF">B296_00047507</name>
</gene>
<dbReference type="GO" id="GO:0030246">
    <property type="term" value="F:carbohydrate binding"/>
    <property type="evidence" value="ECO:0007669"/>
    <property type="project" value="UniProtKB-KW"/>
</dbReference>
<protein>
    <recommendedName>
        <fullName evidence="2">Jacalin-type lectin domain-containing protein</fullName>
    </recommendedName>
</protein>
<feature type="non-terminal residue" evidence="3">
    <location>
        <position position="1"/>
    </location>
</feature>
<accession>A0A426XKW6</accession>
<dbReference type="PROSITE" id="PS51752">
    <property type="entry name" value="JACALIN_LECTIN"/>
    <property type="match status" value="1"/>
</dbReference>
<comment type="caution">
    <text evidence="3">The sequence shown here is derived from an EMBL/GenBank/DDBJ whole genome shotgun (WGS) entry which is preliminary data.</text>
</comment>
<feature type="domain" description="Jacalin-type lectin" evidence="2">
    <location>
        <begin position="122"/>
        <end position="263"/>
    </location>
</feature>
<dbReference type="Proteomes" id="UP000287651">
    <property type="component" value="Unassembled WGS sequence"/>
</dbReference>
<dbReference type="InterPro" id="IPR001229">
    <property type="entry name" value="Jacalin-like_lectin_dom"/>
</dbReference>
<sequence length="263" mass="28894">CRSFYSGCYRLFVPDDLTAFMTYHAVVPPTMLAVLAMRRAVAGGGCRPYLSQLFEEKIMSFSKQGPRAVFILSAYGAVSTVTLHKPGTLWLWEPNCTCHGGRRNVVIVSMEEDQSFKIRHWVYTSGPCGGVGGSVRDMGADPGTRIVKVMVRHGLAVDAIRILYQRDGRDEWTDWWGGRGGQLSEIILDDEGEECLAWISGRYGICGGYLVIRSLTFGSNKRTYGPYGMEDGAPFKLDAGGQSIVGFFARAGQFLDAIGVYTA</sequence>
<name>A0A426XKW6_ENSVE</name>
<dbReference type="Gene3D" id="2.100.10.30">
    <property type="entry name" value="Jacalin-like lectin domain"/>
    <property type="match status" value="1"/>
</dbReference>